<sequence length="481" mass="52214">MLRGDYAGALAAYRGVADIADLEPGLLPASMRREAAASAVTGGAASVQVARLVRECERCLRVGVTEPLLRVRLCKLGIDTVLCGGGTGAACKPLRRCVSAVEMGSGRTRAVSICEPDDTRKVYAAPRERCVTVTLDNGVEERHAFGCDARTLRDNFSMEWLLPQGPAHPVRRGPWNTRYVVLGISGFSSFLSFLPFRTLRPVVARAIQCAPPGTMSEALRSAVPVCQASRKHRMLLDRLVAAHQEHAHPNIDPIIAYSTSVEGGVAIFSEFSAGGVMRECHTRYPQVRPLTVVQWSFGLLSALAFLHERGFAHGGVSLDNVLVEADGTSRLKRFYPDFQQMQRRFCMSRTCYVSPLMAAGAAPTPACDMFCYGLLSLELMSRRRAWTWGPSEEGRPGASPEDLKALLKAGGDAFGLALQEGRVVVHVELLHQRTVTSQFSPLARETVLRCLSDDPAARPTAVEVRLLLKAALLASGVQVCE</sequence>
<name>A0AAW0EZS0_9TRYP</name>
<dbReference type="Gene3D" id="1.10.510.10">
    <property type="entry name" value="Transferase(Phosphotransferase) domain 1"/>
    <property type="match status" value="1"/>
</dbReference>
<dbReference type="Proteomes" id="UP001430356">
    <property type="component" value="Unassembled WGS sequence"/>
</dbReference>
<proteinExistence type="predicted"/>
<dbReference type="InterPro" id="IPR011009">
    <property type="entry name" value="Kinase-like_dom_sf"/>
</dbReference>
<reference evidence="2 3" key="1">
    <citation type="journal article" date="2021" name="MBio">
        <title>A New Model Trypanosomatid, Novymonas esmeraldas: Genomic Perception of Its 'Candidatus Pandoraea novymonadis' Endosymbiont.</title>
        <authorList>
            <person name="Zakharova A."/>
            <person name="Saura A."/>
            <person name="Butenko A."/>
            <person name="Podesvova L."/>
            <person name="Warmusova S."/>
            <person name="Kostygov A.Y."/>
            <person name="Nenarokova A."/>
            <person name="Lukes J."/>
            <person name="Opperdoes F.R."/>
            <person name="Yurchenko V."/>
        </authorList>
    </citation>
    <scope>NUCLEOTIDE SEQUENCE [LARGE SCALE GENOMIC DNA]</scope>
    <source>
        <strain evidence="2 3">E262AT.01</strain>
    </source>
</reference>
<dbReference type="PROSITE" id="PS50011">
    <property type="entry name" value="PROTEIN_KINASE_DOM"/>
    <property type="match status" value="1"/>
</dbReference>
<protein>
    <submittedName>
        <fullName evidence="2">Protein tyrosine kinase/Protein kinase domain containing protein</fullName>
    </submittedName>
</protein>
<accession>A0AAW0EZS0</accession>
<dbReference type="Pfam" id="PF00069">
    <property type="entry name" value="Pkinase"/>
    <property type="match status" value="1"/>
</dbReference>
<dbReference type="InterPro" id="IPR053235">
    <property type="entry name" value="Ser_Thr_kinase"/>
</dbReference>
<dbReference type="SUPFAM" id="SSF56112">
    <property type="entry name" value="Protein kinase-like (PK-like)"/>
    <property type="match status" value="1"/>
</dbReference>
<gene>
    <name evidence="2" type="ORF">NESM_000913300</name>
</gene>
<dbReference type="GO" id="GO:0004674">
    <property type="term" value="F:protein serine/threonine kinase activity"/>
    <property type="evidence" value="ECO:0007669"/>
    <property type="project" value="TreeGrafter"/>
</dbReference>
<dbReference type="SMART" id="SM00220">
    <property type="entry name" value="S_TKc"/>
    <property type="match status" value="1"/>
</dbReference>
<evidence type="ECO:0000259" key="1">
    <source>
        <dbReference type="PROSITE" id="PS50011"/>
    </source>
</evidence>
<evidence type="ECO:0000313" key="2">
    <source>
        <dbReference type="EMBL" id="KAK7199395.1"/>
    </source>
</evidence>
<dbReference type="PANTHER" id="PTHR24361">
    <property type="entry name" value="MITOGEN-ACTIVATED KINASE KINASE KINASE"/>
    <property type="match status" value="1"/>
</dbReference>
<comment type="caution">
    <text evidence="2">The sequence shown here is derived from an EMBL/GenBank/DDBJ whole genome shotgun (WGS) entry which is preliminary data.</text>
</comment>
<keyword evidence="2" id="KW-0808">Transferase</keyword>
<dbReference type="InterPro" id="IPR000719">
    <property type="entry name" value="Prot_kinase_dom"/>
</dbReference>
<feature type="domain" description="Protein kinase" evidence="1">
    <location>
        <begin position="156"/>
        <end position="473"/>
    </location>
</feature>
<keyword evidence="2" id="KW-0418">Kinase</keyword>
<dbReference type="EMBL" id="JAECZO010000339">
    <property type="protein sequence ID" value="KAK7199395.1"/>
    <property type="molecule type" value="Genomic_DNA"/>
</dbReference>
<keyword evidence="3" id="KW-1185">Reference proteome</keyword>
<organism evidence="2 3">
    <name type="scientific">Novymonas esmeraldas</name>
    <dbReference type="NCBI Taxonomy" id="1808958"/>
    <lineage>
        <taxon>Eukaryota</taxon>
        <taxon>Discoba</taxon>
        <taxon>Euglenozoa</taxon>
        <taxon>Kinetoplastea</taxon>
        <taxon>Metakinetoplastina</taxon>
        <taxon>Trypanosomatida</taxon>
        <taxon>Trypanosomatidae</taxon>
        <taxon>Novymonas</taxon>
    </lineage>
</organism>
<dbReference type="AlphaFoldDB" id="A0AAW0EZS0"/>
<dbReference type="GO" id="GO:0005524">
    <property type="term" value="F:ATP binding"/>
    <property type="evidence" value="ECO:0007669"/>
    <property type="project" value="InterPro"/>
</dbReference>
<dbReference type="PANTHER" id="PTHR24361:SF613">
    <property type="entry name" value="NUCLEAR RECEPTOR-BINDING PROTEIN-RELATED"/>
    <property type="match status" value="1"/>
</dbReference>
<dbReference type="GO" id="GO:0005737">
    <property type="term" value="C:cytoplasm"/>
    <property type="evidence" value="ECO:0007669"/>
    <property type="project" value="TreeGrafter"/>
</dbReference>
<evidence type="ECO:0000313" key="3">
    <source>
        <dbReference type="Proteomes" id="UP001430356"/>
    </source>
</evidence>